<dbReference type="KEGG" id="pko:PKOR_15965"/>
<keyword evidence="2" id="KW-1185">Reference proteome</keyword>
<protein>
    <recommendedName>
        <fullName evidence="3">Outer membrane protein beta-barrel domain-containing protein</fullName>
    </recommendedName>
</protein>
<dbReference type="EMBL" id="CP009621">
    <property type="protein sequence ID" value="AKD04312.1"/>
    <property type="molecule type" value="Genomic_DNA"/>
</dbReference>
<evidence type="ECO:0000313" key="1">
    <source>
        <dbReference type="EMBL" id="AKD04312.1"/>
    </source>
</evidence>
<dbReference type="PATRIC" id="fig|400092.3.peg.3496"/>
<dbReference type="HOGENOM" id="CLU_1249688_0_0_10"/>
<gene>
    <name evidence="1" type="ORF">PKOR_15965</name>
</gene>
<dbReference type="AlphaFoldDB" id="A0A0E3UXJ2"/>
<proteinExistence type="predicted"/>
<sequence>MTTSKVFAQKVSFGPSVGLLFDNPTGSVLLDSIQVTLRGDNDRQPYLGGYLSYELSPSFTVSSGINYYNSYKGARVYNTSKDGFERLIHTTSGGNRSLELPVLVEYQLPVRRRSLFVMAGVSPNIRLTRDGQDYFSNKFISPAMAEVLYNFKAVSKPVVWKYSLGIGANVWRLRVEARWQYDFSSTTNSYKVWGKQFDFQSRNNTIRFGLGYNLNWNKNLR</sequence>
<name>A0A0E3UXJ2_9BACT</name>
<organism evidence="1 2">
    <name type="scientific">Pontibacter korlensis</name>
    <dbReference type="NCBI Taxonomy" id="400092"/>
    <lineage>
        <taxon>Bacteria</taxon>
        <taxon>Pseudomonadati</taxon>
        <taxon>Bacteroidota</taxon>
        <taxon>Cytophagia</taxon>
        <taxon>Cytophagales</taxon>
        <taxon>Hymenobacteraceae</taxon>
        <taxon>Pontibacter</taxon>
    </lineage>
</organism>
<dbReference type="Proteomes" id="UP000033109">
    <property type="component" value="Chromosome"/>
</dbReference>
<reference evidence="1 2" key="1">
    <citation type="journal article" date="2015" name="Sci. Rep.">
        <title>Unraveling adaptation of Pontibacter korlensis to radiation and infertility in desert through complete genome and comparative transcriptomic analysis.</title>
        <authorList>
            <person name="Dai J."/>
            <person name="Dai W."/>
            <person name="Qiu C."/>
            <person name="Yang Z."/>
            <person name="Zhang Y."/>
            <person name="Zhou M."/>
            <person name="Zhang L."/>
            <person name="Fang C."/>
            <person name="Gao Q."/>
            <person name="Yang Q."/>
            <person name="Li X."/>
            <person name="Wang Z."/>
            <person name="Wang Z."/>
            <person name="Jia Z."/>
            <person name="Chen X."/>
        </authorList>
    </citation>
    <scope>NUCLEOTIDE SEQUENCE [LARGE SCALE GENOMIC DNA]</scope>
    <source>
        <strain evidence="1 2">X14-1T</strain>
    </source>
</reference>
<accession>A0A0E3UXJ2</accession>
<evidence type="ECO:0000313" key="2">
    <source>
        <dbReference type="Proteomes" id="UP000033109"/>
    </source>
</evidence>
<evidence type="ECO:0008006" key="3">
    <source>
        <dbReference type="Google" id="ProtNLM"/>
    </source>
</evidence>